<keyword evidence="6" id="KW-0560">Oxidoreductase</keyword>
<evidence type="ECO:0000313" key="11">
    <source>
        <dbReference type="Proteomes" id="UP001152646"/>
    </source>
</evidence>
<dbReference type="Gene3D" id="3.40.50.720">
    <property type="entry name" value="NAD(P)-binding Rossmann-like Domain"/>
    <property type="match status" value="1"/>
</dbReference>
<evidence type="ECO:0000256" key="3">
    <source>
        <dbReference type="ARBA" id="ARBA00013190"/>
    </source>
</evidence>
<keyword evidence="5 8" id="KW-0862">Zinc</keyword>
<dbReference type="GO" id="GO:0004022">
    <property type="term" value="F:alcohol dehydrogenase (NAD+) activity"/>
    <property type="evidence" value="ECO:0007669"/>
    <property type="project" value="UniProtKB-EC"/>
</dbReference>
<dbReference type="Pfam" id="PF00107">
    <property type="entry name" value="ADH_zinc_N"/>
    <property type="match status" value="1"/>
</dbReference>
<dbReference type="EMBL" id="CAJVPA010000198">
    <property type="protein sequence ID" value="CAG8394741.1"/>
    <property type="molecule type" value="Genomic_DNA"/>
</dbReference>
<evidence type="ECO:0000256" key="1">
    <source>
        <dbReference type="ARBA" id="ARBA00001947"/>
    </source>
</evidence>
<dbReference type="GO" id="GO:0005737">
    <property type="term" value="C:cytoplasm"/>
    <property type="evidence" value="ECO:0007669"/>
    <property type="project" value="TreeGrafter"/>
</dbReference>
<dbReference type="InterPro" id="IPR020843">
    <property type="entry name" value="ER"/>
</dbReference>
<dbReference type="Proteomes" id="UP001152646">
    <property type="component" value="Unassembled WGS sequence"/>
</dbReference>
<name>A0A9W4JJA5_9EURO</name>
<dbReference type="SUPFAM" id="SSF51735">
    <property type="entry name" value="NAD(P)-binding Rossmann-fold domains"/>
    <property type="match status" value="1"/>
</dbReference>
<dbReference type="SUPFAM" id="SSF50129">
    <property type="entry name" value="GroES-like"/>
    <property type="match status" value="1"/>
</dbReference>
<evidence type="ECO:0000256" key="4">
    <source>
        <dbReference type="ARBA" id="ARBA00022723"/>
    </source>
</evidence>
<evidence type="ECO:0000313" key="10">
    <source>
        <dbReference type="EMBL" id="CAG8394741.1"/>
    </source>
</evidence>
<reference evidence="10" key="1">
    <citation type="submission" date="2021-07" db="EMBL/GenBank/DDBJ databases">
        <authorList>
            <person name="Branca A.L. A."/>
        </authorList>
    </citation>
    <scope>NUCLEOTIDE SEQUENCE</scope>
</reference>
<feature type="domain" description="Enoyl reductase (ER)" evidence="9">
    <location>
        <begin position="41"/>
        <end position="371"/>
    </location>
</feature>
<dbReference type="FunFam" id="3.90.180.10:FF:000002">
    <property type="entry name" value="Alcohol dehydrogenase AdhP"/>
    <property type="match status" value="1"/>
</dbReference>
<comment type="cofactor">
    <cofactor evidence="1 8">
        <name>Zn(2+)</name>
        <dbReference type="ChEBI" id="CHEBI:29105"/>
    </cofactor>
</comment>
<dbReference type="GO" id="GO:0008270">
    <property type="term" value="F:zinc ion binding"/>
    <property type="evidence" value="ECO:0007669"/>
    <property type="project" value="InterPro"/>
</dbReference>
<dbReference type="InterPro" id="IPR013154">
    <property type="entry name" value="ADH-like_N"/>
</dbReference>
<dbReference type="PANTHER" id="PTHR42940">
    <property type="entry name" value="ALCOHOL DEHYDROGENASE 1-RELATED"/>
    <property type="match status" value="1"/>
</dbReference>
<dbReference type="SMART" id="SM00829">
    <property type="entry name" value="PKS_ER"/>
    <property type="match status" value="1"/>
</dbReference>
<protein>
    <recommendedName>
        <fullName evidence="3">alcohol dehydrogenase</fullName>
        <ecNumber evidence="3">1.1.1.1</ecNumber>
    </recommendedName>
</protein>
<dbReference type="PROSITE" id="PS00059">
    <property type="entry name" value="ADH_ZINC"/>
    <property type="match status" value="1"/>
</dbReference>
<dbReference type="FunFam" id="3.40.50.720:FF:000039">
    <property type="entry name" value="Alcohol dehydrogenase AdhP"/>
    <property type="match status" value="1"/>
</dbReference>
<dbReference type="InterPro" id="IPR002328">
    <property type="entry name" value="ADH_Zn_CS"/>
</dbReference>
<dbReference type="Pfam" id="PF08240">
    <property type="entry name" value="ADH_N"/>
    <property type="match status" value="1"/>
</dbReference>
<dbReference type="CDD" id="cd08297">
    <property type="entry name" value="CAD3"/>
    <property type="match status" value="1"/>
</dbReference>
<dbReference type="AlphaFoldDB" id="A0A9W4JJA5"/>
<dbReference type="OrthoDB" id="1879366at2759"/>
<evidence type="ECO:0000256" key="2">
    <source>
        <dbReference type="ARBA" id="ARBA00008072"/>
    </source>
</evidence>
<comment type="similarity">
    <text evidence="2 8">Belongs to the zinc-containing alcohol dehydrogenase family.</text>
</comment>
<dbReference type="EC" id="1.1.1.1" evidence="3"/>
<gene>
    <name evidence="10" type="ORF">PSALAMII_LOCUS7460</name>
</gene>
<dbReference type="InterPro" id="IPR036291">
    <property type="entry name" value="NAD(P)-bd_dom_sf"/>
</dbReference>
<accession>A0A9W4JJA5</accession>
<comment type="caution">
    <text evidence="10">The sequence shown here is derived from an EMBL/GenBank/DDBJ whole genome shotgun (WGS) entry which is preliminary data.</text>
</comment>
<dbReference type="InterPro" id="IPR013149">
    <property type="entry name" value="ADH-like_C"/>
</dbReference>
<keyword evidence="7" id="KW-0520">NAD</keyword>
<evidence type="ECO:0000256" key="5">
    <source>
        <dbReference type="ARBA" id="ARBA00022833"/>
    </source>
</evidence>
<dbReference type="InterPro" id="IPR011032">
    <property type="entry name" value="GroES-like_sf"/>
</dbReference>
<evidence type="ECO:0000259" key="9">
    <source>
        <dbReference type="SMART" id="SM00829"/>
    </source>
</evidence>
<evidence type="ECO:0000256" key="8">
    <source>
        <dbReference type="RuleBase" id="RU361277"/>
    </source>
</evidence>
<evidence type="ECO:0000256" key="7">
    <source>
        <dbReference type="ARBA" id="ARBA00023027"/>
    </source>
</evidence>
<keyword evidence="4 8" id="KW-0479">Metal-binding</keyword>
<evidence type="ECO:0000256" key="6">
    <source>
        <dbReference type="ARBA" id="ARBA00023002"/>
    </source>
</evidence>
<dbReference type="PANTHER" id="PTHR42940:SF3">
    <property type="entry name" value="ALCOHOL DEHYDROGENASE 1-RELATED"/>
    <property type="match status" value="1"/>
</dbReference>
<organism evidence="10 11">
    <name type="scientific">Penicillium salamii</name>
    <dbReference type="NCBI Taxonomy" id="1612424"/>
    <lineage>
        <taxon>Eukaryota</taxon>
        <taxon>Fungi</taxon>
        <taxon>Dikarya</taxon>
        <taxon>Ascomycota</taxon>
        <taxon>Pezizomycotina</taxon>
        <taxon>Eurotiomycetes</taxon>
        <taxon>Eurotiomycetidae</taxon>
        <taxon>Eurotiales</taxon>
        <taxon>Aspergillaceae</taxon>
        <taxon>Penicillium</taxon>
    </lineage>
</organism>
<dbReference type="Gene3D" id="3.90.180.10">
    <property type="entry name" value="Medium-chain alcohol dehydrogenases, catalytic domain"/>
    <property type="match status" value="1"/>
</dbReference>
<sequence>MWDVNIIEYNYHSSYRLIFQIPTFIMSIPETQWAQVAEKIGGPLVLKQIPVPKPAPDQILVKIRYSGVCHTDFHAMMGHWPIPVKMPLVGGHEGAGVVVAKGDLVSTFEIGDHAGIKWLNGSCSECEFCRQSDTPLCADAQLSGYTVDGTFQQYAVGKATHAAKIPKGVPLDAAAPVLCAGITVYKGLKESGVRPGQTVAIVGAGGGLGSLAQQYAKAMGLRVIAIDGGDEKRIMCEELGTETYVDFTKSKDLVADVKAATPGGLGAHAVILLAVSEKPFQQASEYVRSRGTIVAIGLPPDAFLKAPVINTVVRMITIKGSYVGNQQDGVEALDFFARGLIKAPFKLAPLEDLPKIFELMEQGKIAGRYVLELPE</sequence>
<proteinExistence type="inferred from homology"/>